<dbReference type="EMBL" id="CP051682">
    <property type="protein sequence ID" value="QJD97765.1"/>
    <property type="molecule type" value="Genomic_DNA"/>
</dbReference>
<evidence type="ECO:0000256" key="1">
    <source>
        <dbReference type="SAM" id="SignalP"/>
    </source>
</evidence>
<reference evidence="2 3" key="1">
    <citation type="submission" date="2020-04" db="EMBL/GenBank/DDBJ databases">
        <title>Genome sequencing of novel species.</title>
        <authorList>
            <person name="Heo J."/>
            <person name="Kim S.-J."/>
            <person name="Kim J.-S."/>
            <person name="Hong S.-B."/>
            <person name="Kwon S.-W."/>
        </authorList>
    </citation>
    <scope>NUCLEOTIDE SEQUENCE [LARGE SCALE GENOMIC DNA]</scope>
    <source>
        <strain evidence="2 3">F39-2</strain>
    </source>
</reference>
<sequence length="504" mass="54750">MKFKYLLLVGAATALTSNSFAQTLSQVFANDAIKYSGGQYGSSARIKGVGNASQAVGGDVSSISTNPAGVGFFTRSEISITPELNFANSKSVFFNQNGSANNSSGNLNNAAAVFYSRLNTARGADKNKGWLSLNFGVAYNRTNNFYQNVYYTGQNPSSSITNYYASLATLNPYNTASNKGELPQGSLEGLAYSQYLIDPVGLSKDGTYYVYDSNVATGVNQTKLTSSRGGESEVDLALGGNYSNKFYLGASLGLATLRYDNTSTFIESGNELYNFKTPYTSNFITDQSTTGTGINLKAGFIYKPDDVVRIGATISSPTWYSIRDNTYEGISTRYTTQSFPEDGTTYGTDYNLRTPWKVSGGLAFFIKQFGFISGDVDYVDYKSTRLSGYDSSNDDNDYIRQNFKGAVNARVGAEARVVDNFFLRGGYGIQGTPRKDVQGDVKTASGGIGYRFGKYYVDATYMHITQNAYNSTYAVDFGSGNIDQPTASLKNNYNNIYLTVGVRF</sequence>
<dbReference type="SUPFAM" id="SSF56935">
    <property type="entry name" value="Porins"/>
    <property type="match status" value="1"/>
</dbReference>
<feature type="chain" id="PRO_5029917631" description="Hemin receptor" evidence="1">
    <location>
        <begin position="22"/>
        <end position="504"/>
    </location>
</feature>
<protein>
    <recommendedName>
        <fullName evidence="4">Hemin receptor</fullName>
    </recommendedName>
</protein>
<dbReference type="KEGG" id="mrob:HH214_18735"/>
<evidence type="ECO:0000313" key="3">
    <source>
        <dbReference type="Proteomes" id="UP000503278"/>
    </source>
</evidence>
<feature type="signal peptide" evidence="1">
    <location>
        <begin position="1"/>
        <end position="21"/>
    </location>
</feature>
<name>A0A7L5E3V1_9SPHI</name>
<organism evidence="2 3">
    <name type="scientific">Mucilaginibacter robiniae</name>
    <dbReference type="NCBI Taxonomy" id="2728022"/>
    <lineage>
        <taxon>Bacteria</taxon>
        <taxon>Pseudomonadati</taxon>
        <taxon>Bacteroidota</taxon>
        <taxon>Sphingobacteriia</taxon>
        <taxon>Sphingobacteriales</taxon>
        <taxon>Sphingobacteriaceae</taxon>
        <taxon>Mucilaginibacter</taxon>
    </lineage>
</organism>
<evidence type="ECO:0000313" key="2">
    <source>
        <dbReference type="EMBL" id="QJD97765.1"/>
    </source>
</evidence>
<accession>A0A7L5E3V1</accession>
<keyword evidence="1" id="KW-0732">Signal</keyword>
<evidence type="ECO:0008006" key="4">
    <source>
        <dbReference type="Google" id="ProtNLM"/>
    </source>
</evidence>
<keyword evidence="3" id="KW-1185">Reference proteome</keyword>
<dbReference type="RefSeq" id="WP_169610227.1">
    <property type="nucleotide sequence ID" value="NZ_CP051682.1"/>
</dbReference>
<dbReference type="Proteomes" id="UP000503278">
    <property type="component" value="Chromosome"/>
</dbReference>
<proteinExistence type="predicted"/>
<dbReference type="Gene3D" id="2.40.160.60">
    <property type="entry name" value="Outer membrane protein transport protein (OMPP1/FadL/TodX)"/>
    <property type="match status" value="1"/>
</dbReference>
<gene>
    <name evidence="2" type="ORF">HH214_18735</name>
</gene>
<dbReference type="AlphaFoldDB" id="A0A7L5E3V1"/>